<feature type="transmembrane region" description="Helical" evidence="9">
    <location>
        <begin position="281"/>
        <end position="307"/>
    </location>
</feature>
<gene>
    <name evidence="10" type="ORF">F8O05_10350</name>
</gene>
<dbReference type="PANTHER" id="PTHR21716:SF53">
    <property type="entry name" value="PERMEASE PERM-RELATED"/>
    <property type="match status" value="1"/>
</dbReference>
<comment type="subcellular location">
    <subcellularLocation>
        <location evidence="1">Cell membrane</location>
        <topology evidence="1">Multi-pass membrane protein</topology>
    </subcellularLocation>
</comment>
<evidence type="ECO:0000256" key="5">
    <source>
        <dbReference type="ARBA" id="ARBA00022692"/>
    </source>
</evidence>
<evidence type="ECO:0000256" key="9">
    <source>
        <dbReference type="SAM" id="Phobius"/>
    </source>
</evidence>
<feature type="transmembrane region" description="Helical" evidence="9">
    <location>
        <begin position="58"/>
        <end position="87"/>
    </location>
</feature>
<proteinExistence type="inferred from homology"/>
<keyword evidence="7 9" id="KW-0472">Membrane</keyword>
<organism evidence="10 11">
    <name type="scientific">Gulosibacter chungangensis</name>
    <dbReference type="NCBI Taxonomy" id="979746"/>
    <lineage>
        <taxon>Bacteria</taxon>
        <taxon>Bacillati</taxon>
        <taxon>Actinomycetota</taxon>
        <taxon>Actinomycetes</taxon>
        <taxon>Micrococcales</taxon>
        <taxon>Microbacteriaceae</taxon>
        <taxon>Gulosibacter</taxon>
    </lineage>
</organism>
<keyword evidence="11" id="KW-1185">Reference proteome</keyword>
<evidence type="ECO:0000256" key="6">
    <source>
        <dbReference type="ARBA" id="ARBA00022989"/>
    </source>
</evidence>
<feature type="compositionally biased region" description="Basic and acidic residues" evidence="8">
    <location>
        <begin position="391"/>
        <end position="405"/>
    </location>
</feature>
<dbReference type="GO" id="GO:0055085">
    <property type="term" value="P:transmembrane transport"/>
    <property type="evidence" value="ECO:0007669"/>
    <property type="project" value="TreeGrafter"/>
</dbReference>
<accession>A0A7J5BB22</accession>
<feature type="transmembrane region" description="Helical" evidence="9">
    <location>
        <begin position="251"/>
        <end position="274"/>
    </location>
</feature>
<dbReference type="EMBL" id="WBKB01000006">
    <property type="protein sequence ID" value="KAB1642217.1"/>
    <property type="molecule type" value="Genomic_DNA"/>
</dbReference>
<protein>
    <submittedName>
        <fullName evidence="10">AI-2E family transporter</fullName>
    </submittedName>
</protein>
<keyword evidence="5 9" id="KW-0812">Transmembrane</keyword>
<feature type="transmembrane region" description="Helical" evidence="9">
    <location>
        <begin position="350"/>
        <end position="381"/>
    </location>
</feature>
<sequence>MTMAEESRTWSEDELREESTDRASVEEERRQGRFATLKNPAAPWVDALGVTAIRSLQLLLVLAALAIVVMGLLQVSIVVIPLLLAIIIASAMEPVLSWLGSKGWPRLLSTVLVLLVVVLVFGGLIWIVVAQVMSQWDSMAQKVSEGIDQLLTWWNATFPQFELNTDAINDMWGTVQEWLGKLNYSAVGSGFASGIGAFASFATSAVLFVVILFFFLKDGPMIWSFLIKPLKDARHRRAELMGLRAVGVMGGYVRGTVIVALVDAVFIGIGLVILQVPLALPLALVVFITAFIPVVGATLAGIVAALVTLVTNGFWPAVIVVIIVVVVNQLEGNLLSPVVLGRSLKLHELVVLLALTTGTILGGIVGTLIAVPLTAVGWALIKAWNEPLPDLERDPDGDSIRDRLRDRWKRSKTSEVKA</sequence>
<evidence type="ECO:0000256" key="2">
    <source>
        <dbReference type="ARBA" id="ARBA00009773"/>
    </source>
</evidence>
<comment type="similarity">
    <text evidence="2">Belongs to the autoinducer-2 exporter (AI-2E) (TC 2.A.86) family.</text>
</comment>
<evidence type="ECO:0000256" key="3">
    <source>
        <dbReference type="ARBA" id="ARBA00022448"/>
    </source>
</evidence>
<evidence type="ECO:0000256" key="7">
    <source>
        <dbReference type="ARBA" id="ARBA00023136"/>
    </source>
</evidence>
<dbReference type="GO" id="GO:0005886">
    <property type="term" value="C:plasma membrane"/>
    <property type="evidence" value="ECO:0007669"/>
    <property type="project" value="UniProtKB-SubCell"/>
</dbReference>
<feature type="region of interest" description="Disordered" evidence="8">
    <location>
        <begin position="391"/>
        <end position="418"/>
    </location>
</feature>
<evidence type="ECO:0000256" key="8">
    <source>
        <dbReference type="SAM" id="MobiDB-lite"/>
    </source>
</evidence>
<feature type="transmembrane region" description="Helical" evidence="9">
    <location>
        <begin position="107"/>
        <end position="129"/>
    </location>
</feature>
<dbReference type="Pfam" id="PF01594">
    <property type="entry name" value="AI-2E_transport"/>
    <property type="match status" value="1"/>
</dbReference>
<dbReference type="PANTHER" id="PTHR21716">
    <property type="entry name" value="TRANSMEMBRANE PROTEIN"/>
    <property type="match status" value="1"/>
</dbReference>
<dbReference type="InterPro" id="IPR002549">
    <property type="entry name" value="AI-2E-like"/>
</dbReference>
<evidence type="ECO:0000256" key="4">
    <source>
        <dbReference type="ARBA" id="ARBA00022475"/>
    </source>
</evidence>
<feature type="region of interest" description="Disordered" evidence="8">
    <location>
        <begin position="1"/>
        <end position="27"/>
    </location>
</feature>
<keyword evidence="6 9" id="KW-1133">Transmembrane helix</keyword>
<dbReference type="AlphaFoldDB" id="A0A7J5BB22"/>
<feature type="transmembrane region" description="Helical" evidence="9">
    <location>
        <begin position="191"/>
        <end position="216"/>
    </location>
</feature>
<reference evidence="10 11" key="1">
    <citation type="submission" date="2019-09" db="EMBL/GenBank/DDBJ databases">
        <title>Phylogeny of genus Pseudoclavibacter and closely related genus.</title>
        <authorList>
            <person name="Li Y."/>
        </authorList>
    </citation>
    <scope>NUCLEOTIDE SEQUENCE [LARGE SCALE GENOMIC DNA]</scope>
    <source>
        <strain evidence="10 11">KCTC 13959</strain>
    </source>
</reference>
<keyword evidence="3" id="KW-0813">Transport</keyword>
<keyword evidence="4" id="KW-1003">Cell membrane</keyword>
<evidence type="ECO:0000313" key="11">
    <source>
        <dbReference type="Proteomes" id="UP000433493"/>
    </source>
</evidence>
<dbReference type="Proteomes" id="UP000433493">
    <property type="component" value="Unassembled WGS sequence"/>
</dbReference>
<comment type="caution">
    <text evidence="10">The sequence shown here is derived from an EMBL/GenBank/DDBJ whole genome shotgun (WGS) entry which is preliminary data.</text>
</comment>
<evidence type="ECO:0000256" key="1">
    <source>
        <dbReference type="ARBA" id="ARBA00004651"/>
    </source>
</evidence>
<name>A0A7J5BB22_9MICO</name>
<dbReference type="OrthoDB" id="9784366at2"/>
<feature type="transmembrane region" description="Helical" evidence="9">
    <location>
        <begin position="313"/>
        <end position="330"/>
    </location>
</feature>
<evidence type="ECO:0000313" key="10">
    <source>
        <dbReference type="EMBL" id="KAB1642217.1"/>
    </source>
</evidence>